<dbReference type="AlphaFoldDB" id="A0A2U1NDJ3"/>
<organism evidence="2 3">
    <name type="scientific">Artemisia annua</name>
    <name type="common">Sweet wormwood</name>
    <dbReference type="NCBI Taxonomy" id="35608"/>
    <lineage>
        <taxon>Eukaryota</taxon>
        <taxon>Viridiplantae</taxon>
        <taxon>Streptophyta</taxon>
        <taxon>Embryophyta</taxon>
        <taxon>Tracheophyta</taxon>
        <taxon>Spermatophyta</taxon>
        <taxon>Magnoliopsida</taxon>
        <taxon>eudicotyledons</taxon>
        <taxon>Gunneridae</taxon>
        <taxon>Pentapetalae</taxon>
        <taxon>asterids</taxon>
        <taxon>campanulids</taxon>
        <taxon>Asterales</taxon>
        <taxon>Asteraceae</taxon>
        <taxon>Asteroideae</taxon>
        <taxon>Anthemideae</taxon>
        <taxon>Artemisiinae</taxon>
        <taxon>Artemisia</taxon>
    </lineage>
</organism>
<dbReference type="EMBL" id="PKPP01003063">
    <property type="protein sequence ID" value="PWA71547.1"/>
    <property type="molecule type" value="Genomic_DNA"/>
</dbReference>
<reference evidence="2 3" key="1">
    <citation type="journal article" date="2018" name="Mol. Plant">
        <title>The genome of Artemisia annua provides insight into the evolution of Asteraceae family and artemisinin biosynthesis.</title>
        <authorList>
            <person name="Shen Q."/>
            <person name="Zhang L."/>
            <person name="Liao Z."/>
            <person name="Wang S."/>
            <person name="Yan T."/>
            <person name="Shi P."/>
            <person name="Liu M."/>
            <person name="Fu X."/>
            <person name="Pan Q."/>
            <person name="Wang Y."/>
            <person name="Lv Z."/>
            <person name="Lu X."/>
            <person name="Zhang F."/>
            <person name="Jiang W."/>
            <person name="Ma Y."/>
            <person name="Chen M."/>
            <person name="Hao X."/>
            <person name="Li L."/>
            <person name="Tang Y."/>
            <person name="Lv G."/>
            <person name="Zhou Y."/>
            <person name="Sun X."/>
            <person name="Brodelius P.E."/>
            <person name="Rose J.K.C."/>
            <person name="Tang K."/>
        </authorList>
    </citation>
    <scope>NUCLEOTIDE SEQUENCE [LARGE SCALE GENOMIC DNA]</scope>
    <source>
        <strain evidence="3">cv. Huhao1</strain>
        <tissue evidence="2">Leaf</tissue>
    </source>
</reference>
<name>A0A2U1NDJ3_ARTAN</name>
<evidence type="ECO:0000313" key="3">
    <source>
        <dbReference type="Proteomes" id="UP000245207"/>
    </source>
</evidence>
<proteinExistence type="predicted"/>
<protein>
    <submittedName>
        <fullName evidence="2">Uncharacterized protein</fullName>
    </submittedName>
</protein>
<evidence type="ECO:0000256" key="1">
    <source>
        <dbReference type="SAM" id="Coils"/>
    </source>
</evidence>
<feature type="coiled-coil region" evidence="1">
    <location>
        <begin position="31"/>
        <end position="58"/>
    </location>
</feature>
<evidence type="ECO:0000313" key="2">
    <source>
        <dbReference type="EMBL" id="PWA71547.1"/>
    </source>
</evidence>
<sequence>MELTSNRLSLDWVTDLHDQLAQHQEDQYASAADAYEDREALRDQLEIARARITELEGQGAGMRQEITELRESIQHERHMRGRLADQRILDRTRIATLERTAEEAQSR</sequence>
<comment type="caution">
    <text evidence="2">The sequence shown here is derived from an EMBL/GenBank/DDBJ whole genome shotgun (WGS) entry which is preliminary data.</text>
</comment>
<gene>
    <name evidence="2" type="ORF">CTI12_AA279840</name>
</gene>
<keyword evidence="3" id="KW-1185">Reference proteome</keyword>
<keyword evidence="1" id="KW-0175">Coiled coil</keyword>
<accession>A0A2U1NDJ3</accession>
<dbReference type="Proteomes" id="UP000245207">
    <property type="component" value="Unassembled WGS sequence"/>
</dbReference>